<reference evidence="7" key="1">
    <citation type="submission" date="2015-07" db="EMBL/GenBank/DDBJ databases">
        <title>Transcriptome Assembly of Anthurium amnicola.</title>
        <authorList>
            <person name="Suzuki J."/>
        </authorList>
    </citation>
    <scope>NUCLEOTIDE SEQUENCE</scope>
</reference>
<evidence type="ECO:0000256" key="6">
    <source>
        <dbReference type="RuleBase" id="RU361193"/>
    </source>
</evidence>
<comment type="similarity">
    <text evidence="2 6">Belongs to the glycosyl hydrolase 47 family.</text>
</comment>
<keyword evidence="4" id="KW-0325">Glycoprotein</keyword>
<dbReference type="GO" id="GO:0005509">
    <property type="term" value="F:calcium ion binding"/>
    <property type="evidence" value="ECO:0007669"/>
    <property type="project" value="InterPro"/>
</dbReference>
<dbReference type="InterPro" id="IPR036026">
    <property type="entry name" value="Seven-hairpin_glycosidases"/>
</dbReference>
<accession>A0A1D1XMG5</accession>
<gene>
    <name evidence="7" type="primary">MNS5_3</name>
    <name evidence="7" type="ORF">g.69259</name>
</gene>
<feature type="binding site" evidence="5">
    <location>
        <position position="273"/>
    </location>
    <ligand>
        <name>Ca(2+)</name>
        <dbReference type="ChEBI" id="CHEBI:29108"/>
    </ligand>
</feature>
<dbReference type="InterPro" id="IPR012341">
    <property type="entry name" value="6hp_glycosidase-like_sf"/>
</dbReference>
<keyword evidence="5" id="KW-0479">Metal-binding</keyword>
<keyword evidence="5" id="KW-0106">Calcium</keyword>
<evidence type="ECO:0000256" key="4">
    <source>
        <dbReference type="ARBA" id="ARBA00023180"/>
    </source>
</evidence>
<dbReference type="EC" id="3.2.1.-" evidence="6"/>
<keyword evidence="6" id="KW-0326">Glycosidase</keyword>
<comment type="cofactor">
    <cofactor evidence="5">
        <name>Ca(2+)</name>
        <dbReference type="ChEBI" id="CHEBI:29108"/>
    </cofactor>
</comment>
<dbReference type="AlphaFoldDB" id="A0A1D1XMG5"/>
<evidence type="ECO:0000256" key="2">
    <source>
        <dbReference type="ARBA" id="ARBA00007658"/>
    </source>
</evidence>
<dbReference type="Pfam" id="PF01532">
    <property type="entry name" value="Glyco_hydro_47"/>
    <property type="match status" value="1"/>
</dbReference>
<dbReference type="GO" id="GO:0004571">
    <property type="term" value="F:mannosyl-oligosaccharide 1,2-alpha-mannosidase activity"/>
    <property type="evidence" value="ECO:0007669"/>
    <property type="project" value="InterPro"/>
</dbReference>
<dbReference type="InterPro" id="IPR044674">
    <property type="entry name" value="EDEM1/2/3"/>
</dbReference>
<dbReference type="PANTHER" id="PTHR45679">
    <property type="entry name" value="ER DEGRADATION-ENHANCING ALPHA-MANNOSIDASE-LIKE PROTEIN 2"/>
    <property type="match status" value="1"/>
</dbReference>
<dbReference type="GO" id="GO:0005975">
    <property type="term" value="P:carbohydrate metabolic process"/>
    <property type="evidence" value="ECO:0007669"/>
    <property type="project" value="InterPro"/>
</dbReference>
<keyword evidence="3" id="KW-0256">Endoplasmic reticulum</keyword>
<proteinExistence type="inferred from homology"/>
<keyword evidence="6" id="KW-0378">Hydrolase</keyword>
<dbReference type="Gene3D" id="1.50.10.10">
    <property type="match status" value="1"/>
</dbReference>
<name>A0A1D1XMG5_9ARAE</name>
<dbReference type="InterPro" id="IPR001382">
    <property type="entry name" value="Glyco_hydro_47"/>
</dbReference>
<evidence type="ECO:0000313" key="7">
    <source>
        <dbReference type="EMBL" id="JAT43574.1"/>
    </source>
</evidence>
<dbReference type="GO" id="GO:0016020">
    <property type="term" value="C:membrane"/>
    <property type="evidence" value="ECO:0007669"/>
    <property type="project" value="InterPro"/>
</dbReference>
<evidence type="ECO:0000256" key="1">
    <source>
        <dbReference type="ARBA" id="ARBA00004240"/>
    </source>
</evidence>
<organism evidence="7">
    <name type="scientific">Anthurium amnicola</name>
    <dbReference type="NCBI Taxonomy" id="1678845"/>
    <lineage>
        <taxon>Eukaryota</taxon>
        <taxon>Viridiplantae</taxon>
        <taxon>Streptophyta</taxon>
        <taxon>Embryophyta</taxon>
        <taxon>Tracheophyta</taxon>
        <taxon>Spermatophyta</taxon>
        <taxon>Magnoliopsida</taxon>
        <taxon>Liliopsida</taxon>
        <taxon>Araceae</taxon>
        <taxon>Pothoideae</taxon>
        <taxon>Potheae</taxon>
        <taxon>Anthurium</taxon>
    </lineage>
</organism>
<dbReference type="SUPFAM" id="SSF48225">
    <property type="entry name" value="Seven-hairpin glycosidases"/>
    <property type="match status" value="1"/>
</dbReference>
<comment type="subcellular location">
    <subcellularLocation>
        <location evidence="1">Endoplasmic reticulum</location>
    </subcellularLocation>
</comment>
<evidence type="ECO:0000256" key="3">
    <source>
        <dbReference type="ARBA" id="ARBA00022824"/>
    </source>
</evidence>
<sequence length="376" mass="43277">MENETTETSTSGCGSLILEMGALSRLTGDSRYEAAALRALRKLWSMRSPLNLLGTTLDVITGEWREYSSGIGAGVDSFYEYLIKAYILFGSDEFWDMFHSAYVAVQKYFRHGPWYHEADMRTGKATYWQLTSLQAFWPGLQVLVGDVAAANLSHREFFHVWERYGVLPERYLLDRGTLHPTEKYYPLRPELAESTFYLYQATKDPWYLEVGESIINSLTYYTKVDGGFASIKDVTTMQLEDHQHSFFLAETCKYLYLLYDNAFLENENYIFTTEGHLLPVRHSWHERLPDPYIPSNWTSVKTKHQDIHESAMSLQICPETTCRQNVAGWVESACHIPDFRADHRCQVDDECGIDSTTCSKRTCSIAGYCGLWLFKS</sequence>
<protein>
    <recommendedName>
        <fullName evidence="6">alpha-1,2-Mannosidase</fullName>
        <ecNumber evidence="6">3.2.1.-</ecNumber>
    </recommendedName>
</protein>
<dbReference type="PRINTS" id="PR00747">
    <property type="entry name" value="GLYHDRLASE47"/>
</dbReference>
<dbReference type="GO" id="GO:1904380">
    <property type="term" value="P:endoplasmic reticulum mannose trimming"/>
    <property type="evidence" value="ECO:0007669"/>
    <property type="project" value="InterPro"/>
</dbReference>
<dbReference type="EMBL" id="GDJX01024362">
    <property type="protein sequence ID" value="JAT43574.1"/>
    <property type="molecule type" value="Transcribed_RNA"/>
</dbReference>
<evidence type="ECO:0000256" key="5">
    <source>
        <dbReference type="PIRSR" id="PIRSR601382-2"/>
    </source>
</evidence>
<dbReference type="GO" id="GO:0044322">
    <property type="term" value="C:endoplasmic reticulum quality control compartment"/>
    <property type="evidence" value="ECO:0007669"/>
    <property type="project" value="GOC"/>
</dbReference>
<dbReference type="PANTHER" id="PTHR45679:SF5">
    <property type="entry name" value="ER DEGRADATION-ENHANCING ALPHA-MANNOSIDASE-LIKE PROTEIN 1"/>
    <property type="match status" value="1"/>
</dbReference>